<feature type="signal peptide" evidence="2">
    <location>
        <begin position="1"/>
        <end position="18"/>
    </location>
</feature>
<reference evidence="5" key="1">
    <citation type="submission" date="2016-11" db="EMBL/GenBank/DDBJ databases">
        <authorList>
            <person name="Varghese N."/>
            <person name="Submissions S."/>
        </authorList>
    </citation>
    <scope>NUCLEOTIDE SEQUENCE [LARGE SCALE GENOMIC DNA]</scope>
    <source>
        <strain evidence="5">DSM 24724</strain>
    </source>
</reference>
<feature type="compositionally biased region" description="Low complexity" evidence="1">
    <location>
        <begin position="139"/>
        <end position="150"/>
    </location>
</feature>
<dbReference type="Pfam" id="PF21722">
    <property type="entry name" value="Gly_rich_2"/>
    <property type="match status" value="1"/>
</dbReference>
<dbReference type="OrthoDB" id="1652165at2"/>
<accession>A0A1M7DBG6</accession>
<protein>
    <recommendedName>
        <fullName evidence="3">Glycine-rich domain-containing protein</fullName>
    </recommendedName>
</protein>
<sequence>MRLKLSLLFVFISIYSWSQTTTTFTTNGSLVVPAGVTSMSVQAWGGGGAGGGASGAGLLLGRGGAGGGGGAYVSGTITVGVGATLNVVVAGQTSGTLTDGASGGSSTITGYEAVVLAAGGAGGSANTTGNTPSGGSGGTTTASFGTTKTAGSGGGNGSSALLTLGLSSGAGGNGANPTGGVGGAAISSLLLGNSPGNPGSAPGGGGSGAINSASGSPQIGGIGASGQVKITYTCPTYNITGTTAGNACATDGNSSVVLTSSAALLPLGNYTVTYNRSNPSAIGLTAAMTVTTAGTGNFTAVGLTTVGTSLITITNLASGTCSSTISTANVASLTVSGASVGGSVTGGTTICSGSTSATLALSGETGTVVKWQYSISPFSAWTDIAATAGLTSYTSGALTQTTQFRAVVQNGTCITANSAFTTVTVNPLPSAPIIGTITLPTCAVPTGAVALSGLPSGGTLTMYPGAIVKPYSGTIANVSGLSANTYTFTVSNGTCTSLNSANAIVPGLVTNTYTTSWSNGTPTVDQNIVFAGNFTSAGGGAGNINGCSCTVNSGVNILIQSSDTMTLSNALTNNGGTLTFQNNASLLQTSNAVNTGNIVYMRTSSQIILGDFVYWSSPVNPQRLVDVSPLTLSDKYLAFNNGAWASIDPNTNMVIGKGYIIRSPQNYSSTVKSDYTASFIGVPNDGNISGETVSAGNFYLVGNPYPSALNADLFLGANTFLDGTLYFWTHNTPVVLQGAYQYNSNDYASYNLSGGVGTAPAPSGNAGNNNATPSGKIAAGQSFFASANAAGTISFTNAMRLGGTNNSQFFKNGNTVKQSELETHRLWLNMTNDGGAFKQLLVAYIDGATNDNENRYDGETFDGNPYLDFYSINNGTDFVIQGRALPFQNTDFVPLGYRSTIAGDFTIAIDHAEGDLSNHAIYIEDKMTNVIHDLSTSNYTFTSATGTFKDRFVLRYTNATLGVIENEEKSQNLKVSVKDKIITINSSGDENIETVFVYDLTGQLVYKETGISSNILRISTLKSSHQMLLIKVVSDNNNTSTKKIIY</sequence>
<keyword evidence="5" id="KW-1185">Reference proteome</keyword>
<dbReference type="STRING" id="946677.SAMN05444484_102510"/>
<feature type="chain" id="PRO_5013110811" description="Glycine-rich domain-containing protein" evidence="2">
    <location>
        <begin position="19"/>
        <end position="1046"/>
    </location>
</feature>
<dbReference type="InterPro" id="IPR049304">
    <property type="entry name" value="Gly_rich_dom"/>
</dbReference>
<evidence type="ECO:0000313" key="4">
    <source>
        <dbReference type="EMBL" id="SHL76871.1"/>
    </source>
</evidence>
<dbReference type="RefSeq" id="WP_082815718.1">
    <property type="nucleotide sequence ID" value="NZ_FRBT01000002.1"/>
</dbReference>
<organism evidence="4 5">
    <name type="scientific">Flavobacterium chilense</name>
    <dbReference type="NCBI Taxonomy" id="946677"/>
    <lineage>
        <taxon>Bacteria</taxon>
        <taxon>Pseudomonadati</taxon>
        <taxon>Bacteroidota</taxon>
        <taxon>Flavobacteriia</taxon>
        <taxon>Flavobacteriales</taxon>
        <taxon>Flavobacteriaceae</taxon>
        <taxon>Flavobacterium</taxon>
    </lineage>
</organism>
<keyword evidence="2" id="KW-0732">Signal</keyword>
<dbReference type="Proteomes" id="UP000184028">
    <property type="component" value="Unassembled WGS sequence"/>
</dbReference>
<evidence type="ECO:0000256" key="2">
    <source>
        <dbReference type="SAM" id="SignalP"/>
    </source>
</evidence>
<feature type="domain" description="Glycine-rich" evidence="3">
    <location>
        <begin position="26"/>
        <end position="232"/>
    </location>
</feature>
<gene>
    <name evidence="4" type="ORF">SAMN05444484_102510</name>
</gene>
<name>A0A1M7DBG6_9FLAO</name>
<dbReference type="AlphaFoldDB" id="A0A1M7DBG6"/>
<evidence type="ECO:0000256" key="1">
    <source>
        <dbReference type="SAM" id="MobiDB-lite"/>
    </source>
</evidence>
<evidence type="ECO:0000313" key="5">
    <source>
        <dbReference type="Proteomes" id="UP000184028"/>
    </source>
</evidence>
<proteinExistence type="predicted"/>
<dbReference type="NCBIfam" id="NF033708">
    <property type="entry name" value="T9SS_Cterm_ChiA"/>
    <property type="match status" value="1"/>
</dbReference>
<evidence type="ECO:0000259" key="3">
    <source>
        <dbReference type="Pfam" id="PF21722"/>
    </source>
</evidence>
<feature type="region of interest" description="Disordered" evidence="1">
    <location>
        <begin position="125"/>
        <end position="153"/>
    </location>
</feature>
<dbReference type="EMBL" id="FRBT01000002">
    <property type="protein sequence ID" value="SHL76871.1"/>
    <property type="molecule type" value="Genomic_DNA"/>
</dbReference>